<comment type="caution">
    <text evidence="13">The sequence shown here is derived from an EMBL/GenBank/DDBJ whole genome shotgun (WGS) entry which is preliminary data.</text>
</comment>
<accession>A0AAD9JIN8</accession>
<evidence type="ECO:0000256" key="11">
    <source>
        <dbReference type="SAM" id="MobiDB-lite"/>
    </source>
</evidence>
<protein>
    <recommendedName>
        <fullName evidence="12">SEC7 domain-containing protein</fullName>
    </recommendedName>
</protein>
<dbReference type="Pfam" id="PF09324">
    <property type="entry name" value="Sec7-like_HDS"/>
    <property type="match status" value="1"/>
</dbReference>
<gene>
    <name evidence="13" type="ORF">LSH36_316g08000</name>
</gene>
<evidence type="ECO:0000313" key="14">
    <source>
        <dbReference type="Proteomes" id="UP001208570"/>
    </source>
</evidence>
<dbReference type="InterPro" id="IPR035999">
    <property type="entry name" value="Sec7_dom_sf"/>
</dbReference>
<feature type="compositionally biased region" description="Basic and acidic residues" evidence="11">
    <location>
        <begin position="243"/>
        <end position="256"/>
    </location>
</feature>
<dbReference type="CDD" id="cd00171">
    <property type="entry name" value="Sec7"/>
    <property type="match status" value="1"/>
</dbReference>
<dbReference type="Pfam" id="PF12783">
    <property type="entry name" value="Sec7-like_HUS"/>
    <property type="match status" value="1"/>
</dbReference>
<evidence type="ECO:0000256" key="10">
    <source>
        <dbReference type="ARBA" id="ARBA00023136"/>
    </source>
</evidence>
<dbReference type="GO" id="GO:0005085">
    <property type="term" value="F:guanyl-nucleotide exchange factor activity"/>
    <property type="evidence" value="ECO:0007669"/>
    <property type="project" value="UniProtKB-KW"/>
</dbReference>
<dbReference type="SUPFAM" id="SSF48425">
    <property type="entry name" value="Sec7 domain"/>
    <property type="match status" value="1"/>
</dbReference>
<dbReference type="Gene3D" id="1.10.1000.11">
    <property type="entry name" value="Arf Nucleotide-binding Site Opener,domain 2"/>
    <property type="match status" value="1"/>
</dbReference>
<keyword evidence="10" id="KW-0472">Membrane</keyword>
<dbReference type="GO" id="GO:0015031">
    <property type="term" value="P:protein transport"/>
    <property type="evidence" value="ECO:0007669"/>
    <property type="project" value="UniProtKB-KW"/>
</dbReference>
<comment type="subcellular location">
    <subcellularLocation>
        <location evidence="2">Cytoplasm</location>
        <location evidence="2">Perinuclear region</location>
    </subcellularLocation>
    <subcellularLocation>
        <location evidence="3">Golgi apparatus</location>
        <location evidence="3">trans-Golgi network</location>
    </subcellularLocation>
    <subcellularLocation>
        <location evidence="1">Membrane</location>
    </subcellularLocation>
</comment>
<evidence type="ECO:0000256" key="7">
    <source>
        <dbReference type="ARBA" id="ARBA00022658"/>
    </source>
</evidence>
<evidence type="ECO:0000256" key="1">
    <source>
        <dbReference type="ARBA" id="ARBA00004370"/>
    </source>
</evidence>
<evidence type="ECO:0000256" key="4">
    <source>
        <dbReference type="ARBA" id="ARBA00022448"/>
    </source>
</evidence>
<proteinExistence type="predicted"/>
<dbReference type="GO" id="GO:0016020">
    <property type="term" value="C:membrane"/>
    <property type="evidence" value="ECO:0007669"/>
    <property type="project" value="UniProtKB-SubCell"/>
</dbReference>
<feature type="compositionally biased region" description="Basic and acidic residues" evidence="11">
    <location>
        <begin position="1496"/>
        <end position="1508"/>
    </location>
</feature>
<feature type="region of interest" description="Disordered" evidence="11">
    <location>
        <begin position="1496"/>
        <end position="1518"/>
    </location>
</feature>
<keyword evidence="7" id="KW-0344">Guanine-nucleotide releasing factor</keyword>
<evidence type="ECO:0000256" key="6">
    <source>
        <dbReference type="ARBA" id="ARBA00022553"/>
    </source>
</evidence>
<feature type="compositionally biased region" description="Polar residues" evidence="11">
    <location>
        <begin position="208"/>
        <end position="233"/>
    </location>
</feature>
<dbReference type="PANTHER" id="PTHR10663">
    <property type="entry name" value="GUANYL-NUCLEOTIDE EXCHANGE FACTOR"/>
    <property type="match status" value="1"/>
</dbReference>
<evidence type="ECO:0000256" key="9">
    <source>
        <dbReference type="ARBA" id="ARBA00023034"/>
    </source>
</evidence>
<sequence length="1763" mass="199371">MYDKRPVKEMFLTRALEKILADKEIKKNHHSQLKKACEVALEEIKNDAKSESKGSSALPLPNSSSTVISADKYFLPFELACNSKSAKIVNVSLDCLQKLIAYGHLTGNSPDSTTPGKRLIDRIVEVICACFHGPQTDEGVQLQIIKALLTVVTAQSCEIHEGTVLLAVRTCYNIYLASKNLVNQTTAKATLTQMLNVIFARMENQANVASKQDTQTGEATDSAVESESDQTVAATEVNGSGEHGTEQTGEEKDPKNIARAILDDIVDGVTGDAKATPPTSLELTANQDVSNTSFTATPDNKGLVQTPIYALARAGSEEEGGDSSEHPGAFSHILQKDAFLVFRSLCKLSMKPLSEGPPDPKSHELRSKVLSLQLLLSILQNAGTVFKTNDMFINAIKQYLCVALSKNGVSSVPQVFELSLAIFLTLLANFKQHLKFQIEVFFKEIFLYILETPSSSFEHKWMVIQALTRICADAQCVVDIYVNYDCDLTLANIFERLIGDLSKIAQGRQAIELGATISQEKAMRVKGLECLVAVLKCMVEWSKDIYINPNSQSNLTSESRSTESDTDSGKGTITSYDSMNSLDSSGTASTNLSSMQAVTEDPEHFQVKKQQKEIWEHGIEMFNKKPKRGLQYLQEQGLLGTSVEDIADFFHNDDRLDKAMIGDFLGDNDKFNKEVMYAYVDMMDFRSVDFVPSLRKFLEGFRLPGEAQKIDRLMEKFAARYCECNPNNGIFASADAAYVLAYSVIMLTTDLHSSQVTRKMKKEEYIKMNRGINDSQDLPHEYLSTIYEEIAENEIQMKPAAQSRQGVTAKNVTSERQRRLLYNMEMNHMAKTAKALMESVSHVRSNFTSAVHLEHVRPMFKLAWTPFLAAFSVGLQDCDDPDIATYCLDGIRCAIRIACIFHMELERDAYVQALSRFTLLTATSPITEMKTKNIDTIKTLISVAHTDGNYLGKSWFEILKCISQLELAQLIGTGVKSRYIKGPAGTLSAGHPIDSFDPEVIARAARLDHKSMDRLQESIGETSSQSVVVAVDRIFTGSVRLDGDAIVDFVRALCAVSMEELINQNHPRMFSLQKIVEISYYNMGRIRLQWSRIWQIIGDHFNKVGCNPNEDVAFFAVDSLRQLSMKFLEKGEFSNFRFQKDFLRPFEYIIKKNRSPTIRDMVVRCVAQMVNSQSSNIKSGWKNIFSVFHVAASDHDESIVELAFQTTSKIISNIFDKYFSSVIESFQDAVKCLSEFACNAAFPDTSMEAIRLIRNCAKYVAEKPQVFQEHAIDHEQTMNVSEEDKVWVRGWFPVLFELSCIINRCKLDVRTRGLTVMFEILKTHGDSFEQHWWKDLFRIIFRIFDNMKLPESTNEHELVSEAARELRMSPHSTKSEWMTTTCNHALYAIVDVFTQYYDVLSPILISDLYDQLKWCVQQDNEQLARSGTNCLENLVISNGHKYSCEVWDQTCQCIWDIFHSTLPHLLLAWKPDMVCDDMSITPTSPTSADIPYEQEREESKGILKKPEPDNISIASQESREHKIQRTKVAQDNKVFSYLMIKCIVQLELIQTIDNIIFYPATSRKEDIENLAAAQAEGIEPVGDTQQREDQGMYSNLTSAQLFQLLDCLNESYSFAKSFNSNHEQRNILWKAGFKGKSKPNLMKQETQSLACALRILFRMYSDDSRRNDWPKVQEKLIEIGGEALSYFLSLTSDSHRDAWTTLLILFLTRILKLNEERFKAHLTVYYPYMCEIMMHDMKPELRSILYKYFIRTGQVFGITAGLQ</sequence>
<dbReference type="PROSITE" id="PS50190">
    <property type="entry name" value="SEC7"/>
    <property type="match status" value="1"/>
</dbReference>
<dbReference type="FunFam" id="1.10.220.20:FF:000002">
    <property type="entry name" value="Brefeldin A-inhibited guanine nucleotide-exchange protein 1"/>
    <property type="match status" value="1"/>
</dbReference>
<dbReference type="SUPFAM" id="SSF48371">
    <property type="entry name" value="ARM repeat"/>
    <property type="match status" value="1"/>
</dbReference>
<keyword evidence="8" id="KW-0653">Protein transport</keyword>
<dbReference type="Gene3D" id="1.10.220.20">
    <property type="match status" value="1"/>
</dbReference>
<dbReference type="SMART" id="SM00222">
    <property type="entry name" value="Sec7"/>
    <property type="match status" value="1"/>
</dbReference>
<evidence type="ECO:0000313" key="13">
    <source>
        <dbReference type="EMBL" id="KAK2152865.1"/>
    </source>
</evidence>
<dbReference type="InterPro" id="IPR032691">
    <property type="entry name" value="Mon2/Sec7/BIG1-like_HUS"/>
</dbReference>
<dbReference type="FunFam" id="1.10.1000.11:FF:000003">
    <property type="entry name" value="Brefeldin A-inhibited guanine nucleotide-exchange protein 1"/>
    <property type="match status" value="1"/>
</dbReference>
<feature type="region of interest" description="Disordered" evidence="11">
    <location>
        <begin position="208"/>
        <end position="256"/>
    </location>
</feature>
<keyword evidence="14" id="KW-1185">Reference proteome</keyword>
<reference evidence="13" key="1">
    <citation type="journal article" date="2023" name="Mol. Biol. Evol.">
        <title>Third-Generation Sequencing Reveals the Adaptive Role of the Epigenome in Three Deep-Sea Polychaetes.</title>
        <authorList>
            <person name="Perez M."/>
            <person name="Aroh O."/>
            <person name="Sun Y."/>
            <person name="Lan Y."/>
            <person name="Juniper S.K."/>
            <person name="Young C.R."/>
            <person name="Angers B."/>
            <person name="Qian P.Y."/>
        </authorList>
    </citation>
    <scope>NUCLEOTIDE SEQUENCE</scope>
    <source>
        <strain evidence="13">P08H-3</strain>
    </source>
</reference>
<name>A0AAD9JIN8_9ANNE</name>
<keyword evidence="5" id="KW-0963">Cytoplasm</keyword>
<dbReference type="Pfam" id="PF01369">
    <property type="entry name" value="Sec7"/>
    <property type="match status" value="1"/>
</dbReference>
<evidence type="ECO:0000256" key="2">
    <source>
        <dbReference type="ARBA" id="ARBA00004556"/>
    </source>
</evidence>
<dbReference type="Pfam" id="PF20252">
    <property type="entry name" value="BIG2_C"/>
    <property type="match status" value="1"/>
</dbReference>
<evidence type="ECO:0000256" key="8">
    <source>
        <dbReference type="ARBA" id="ARBA00022927"/>
    </source>
</evidence>
<evidence type="ECO:0000259" key="12">
    <source>
        <dbReference type="PROSITE" id="PS50190"/>
    </source>
</evidence>
<dbReference type="InterPro" id="IPR016024">
    <property type="entry name" value="ARM-type_fold"/>
</dbReference>
<feature type="region of interest" description="Disordered" evidence="11">
    <location>
        <begin position="552"/>
        <end position="604"/>
    </location>
</feature>
<dbReference type="FunFam" id="1.25.10.10:FF:000143">
    <property type="entry name" value="ADP-ribosylation factor guanine nucleotide-exchange factor 2 (brefeldin A-inhibited)"/>
    <property type="match status" value="1"/>
</dbReference>
<dbReference type="GO" id="GO:0032012">
    <property type="term" value="P:regulation of ARF protein signal transduction"/>
    <property type="evidence" value="ECO:0007669"/>
    <property type="project" value="InterPro"/>
</dbReference>
<dbReference type="GO" id="GO:0048471">
    <property type="term" value="C:perinuclear region of cytoplasm"/>
    <property type="evidence" value="ECO:0007669"/>
    <property type="project" value="UniProtKB-SubCell"/>
</dbReference>
<dbReference type="InterPro" id="IPR046455">
    <property type="entry name" value="Sec7/BIG1-like_C"/>
</dbReference>
<dbReference type="InterPro" id="IPR023394">
    <property type="entry name" value="Sec7_C_sf"/>
</dbReference>
<dbReference type="EMBL" id="JAODUP010000316">
    <property type="protein sequence ID" value="KAK2152865.1"/>
    <property type="molecule type" value="Genomic_DNA"/>
</dbReference>
<dbReference type="InterPro" id="IPR000904">
    <property type="entry name" value="Sec7_dom"/>
</dbReference>
<dbReference type="InterPro" id="IPR015403">
    <property type="entry name" value="Mon2/Sec7/BIG1-like_HDS"/>
</dbReference>
<dbReference type="GO" id="GO:0005794">
    <property type="term" value="C:Golgi apparatus"/>
    <property type="evidence" value="ECO:0007669"/>
    <property type="project" value="UniProtKB-SubCell"/>
</dbReference>
<keyword evidence="9" id="KW-0333">Golgi apparatus</keyword>
<dbReference type="InterPro" id="IPR032629">
    <property type="entry name" value="DCB_dom"/>
</dbReference>
<keyword evidence="4" id="KW-0813">Transport</keyword>
<evidence type="ECO:0000256" key="5">
    <source>
        <dbReference type="ARBA" id="ARBA00022490"/>
    </source>
</evidence>
<dbReference type="Pfam" id="PF16213">
    <property type="entry name" value="DCB"/>
    <property type="match status" value="1"/>
</dbReference>
<dbReference type="Proteomes" id="UP001208570">
    <property type="component" value="Unassembled WGS sequence"/>
</dbReference>
<organism evidence="13 14">
    <name type="scientific">Paralvinella palmiformis</name>
    <dbReference type="NCBI Taxonomy" id="53620"/>
    <lineage>
        <taxon>Eukaryota</taxon>
        <taxon>Metazoa</taxon>
        <taxon>Spiralia</taxon>
        <taxon>Lophotrochozoa</taxon>
        <taxon>Annelida</taxon>
        <taxon>Polychaeta</taxon>
        <taxon>Sedentaria</taxon>
        <taxon>Canalipalpata</taxon>
        <taxon>Terebellida</taxon>
        <taxon>Terebelliformia</taxon>
        <taxon>Alvinellidae</taxon>
        <taxon>Paralvinella</taxon>
    </lineage>
</organism>
<feature type="domain" description="SEC7" evidence="12">
    <location>
        <begin position="604"/>
        <end position="793"/>
    </location>
</feature>
<feature type="compositionally biased region" description="Polar residues" evidence="11">
    <location>
        <begin position="569"/>
        <end position="597"/>
    </location>
</feature>
<dbReference type="PANTHER" id="PTHR10663:SF375">
    <property type="entry name" value="LD29171P"/>
    <property type="match status" value="1"/>
</dbReference>
<evidence type="ECO:0000256" key="3">
    <source>
        <dbReference type="ARBA" id="ARBA00004601"/>
    </source>
</evidence>
<keyword evidence="6" id="KW-0597">Phosphoprotein</keyword>